<reference evidence="1 2" key="1">
    <citation type="journal article" date="2019" name="Commun. Biol.">
        <title>The bagworm genome reveals a unique fibroin gene that provides high tensile strength.</title>
        <authorList>
            <person name="Kono N."/>
            <person name="Nakamura H."/>
            <person name="Ohtoshi R."/>
            <person name="Tomita M."/>
            <person name="Numata K."/>
            <person name="Arakawa K."/>
        </authorList>
    </citation>
    <scope>NUCLEOTIDE SEQUENCE [LARGE SCALE GENOMIC DNA]</scope>
</reference>
<dbReference type="Proteomes" id="UP000299102">
    <property type="component" value="Unassembled WGS sequence"/>
</dbReference>
<accession>A0A4C1SK42</accession>
<keyword evidence="2" id="KW-1185">Reference proteome</keyword>
<name>A0A4C1SK42_EUMVA</name>
<sequence length="116" mass="12663">MISLRNQILGEQHILEIFTQAALTMGSVLIDQLTMQLLNALEKPFVDKFPCANTALLNVATMLPAETVATGDSNLGIAHSSTFAPVMVLLSSRPVRVRDGIIRLVCVSQDFHPEFV</sequence>
<gene>
    <name evidence="1" type="ORF">EVAR_69102_1</name>
</gene>
<proteinExistence type="predicted"/>
<organism evidence="1 2">
    <name type="scientific">Eumeta variegata</name>
    <name type="common">Bagworm moth</name>
    <name type="synonym">Eumeta japonica</name>
    <dbReference type="NCBI Taxonomy" id="151549"/>
    <lineage>
        <taxon>Eukaryota</taxon>
        <taxon>Metazoa</taxon>
        <taxon>Ecdysozoa</taxon>
        <taxon>Arthropoda</taxon>
        <taxon>Hexapoda</taxon>
        <taxon>Insecta</taxon>
        <taxon>Pterygota</taxon>
        <taxon>Neoptera</taxon>
        <taxon>Endopterygota</taxon>
        <taxon>Lepidoptera</taxon>
        <taxon>Glossata</taxon>
        <taxon>Ditrysia</taxon>
        <taxon>Tineoidea</taxon>
        <taxon>Psychidae</taxon>
        <taxon>Oiketicinae</taxon>
        <taxon>Eumeta</taxon>
    </lineage>
</organism>
<evidence type="ECO:0000313" key="1">
    <source>
        <dbReference type="EMBL" id="GBP01521.1"/>
    </source>
</evidence>
<protein>
    <submittedName>
        <fullName evidence="1">Uncharacterized protein</fullName>
    </submittedName>
</protein>
<dbReference type="AlphaFoldDB" id="A0A4C1SK42"/>
<comment type="caution">
    <text evidence="1">The sequence shown here is derived from an EMBL/GenBank/DDBJ whole genome shotgun (WGS) entry which is preliminary data.</text>
</comment>
<dbReference type="EMBL" id="BGZK01003458">
    <property type="protein sequence ID" value="GBP01521.1"/>
    <property type="molecule type" value="Genomic_DNA"/>
</dbReference>
<evidence type="ECO:0000313" key="2">
    <source>
        <dbReference type="Proteomes" id="UP000299102"/>
    </source>
</evidence>